<proteinExistence type="predicted"/>
<dbReference type="PANTHER" id="PTHR14969">
    <property type="entry name" value="SPHINGOSINE-1-PHOSPHATE PHOSPHOHYDROLASE"/>
    <property type="match status" value="1"/>
</dbReference>
<dbReference type="RefSeq" id="WP_103232529.1">
    <property type="nucleotide sequence ID" value="NZ_PPEG02000012.1"/>
</dbReference>
<dbReference type="EMBL" id="PPEG02000012">
    <property type="protein sequence ID" value="PWN58253.1"/>
    <property type="molecule type" value="Genomic_DNA"/>
</dbReference>
<comment type="caution">
    <text evidence="2">The sequence shown here is derived from an EMBL/GenBank/DDBJ whole genome shotgun (WGS) entry which is preliminary data.</text>
</comment>
<organism evidence="2 3">
    <name type="scientific">Chryseobacterium viscerum</name>
    <dbReference type="NCBI Taxonomy" id="1037377"/>
    <lineage>
        <taxon>Bacteria</taxon>
        <taxon>Pseudomonadati</taxon>
        <taxon>Bacteroidota</taxon>
        <taxon>Flavobacteriia</taxon>
        <taxon>Flavobacteriales</taxon>
        <taxon>Weeksellaceae</taxon>
        <taxon>Chryseobacterium group</taxon>
        <taxon>Chryseobacterium</taxon>
    </lineage>
</organism>
<dbReference type="SMART" id="SM00014">
    <property type="entry name" value="acidPPc"/>
    <property type="match status" value="1"/>
</dbReference>
<dbReference type="Pfam" id="PF01569">
    <property type="entry name" value="PAP2"/>
    <property type="match status" value="1"/>
</dbReference>
<dbReference type="Gene3D" id="1.20.144.10">
    <property type="entry name" value="Phosphatidic acid phosphatase type 2/haloperoxidase"/>
    <property type="match status" value="1"/>
</dbReference>
<dbReference type="Proteomes" id="UP000236413">
    <property type="component" value="Unassembled WGS sequence"/>
</dbReference>
<accession>A0A316WD08</accession>
<name>A0A316WD08_9FLAO</name>
<dbReference type="InterPro" id="IPR036938">
    <property type="entry name" value="PAP2/HPO_sf"/>
</dbReference>
<evidence type="ECO:0000259" key="1">
    <source>
        <dbReference type="SMART" id="SM00014"/>
    </source>
</evidence>
<reference evidence="2 3" key="1">
    <citation type="submission" date="2018-04" db="EMBL/GenBank/DDBJ databases">
        <title>Chryseobacterium oncorhynchi 701B-08T from rainbow trout, and Chryseobacterium viscerum 687B-08T from diseased fish.</title>
        <authorList>
            <person name="Jeong J.-J."/>
            <person name="Lee Y.J."/>
            <person name="Pathiraja D."/>
            <person name="Park B."/>
            <person name="Choi I.-G."/>
            <person name="Kim K.D."/>
        </authorList>
    </citation>
    <scope>NUCLEOTIDE SEQUENCE [LARGE SCALE GENOMIC DNA]</scope>
    <source>
        <strain evidence="2 3">687B-08</strain>
    </source>
</reference>
<evidence type="ECO:0000313" key="2">
    <source>
        <dbReference type="EMBL" id="PWN58253.1"/>
    </source>
</evidence>
<dbReference type="InterPro" id="IPR000326">
    <property type="entry name" value="PAP2/HPO"/>
</dbReference>
<protein>
    <submittedName>
        <fullName evidence="2">PAP2 family protein</fullName>
    </submittedName>
</protein>
<evidence type="ECO:0000313" key="3">
    <source>
        <dbReference type="Proteomes" id="UP000236413"/>
    </source>
</evidence>
<gene>
    <name evidence="2" type="ORF">C1634_023965</name>
</gene>
<dbReference type="SUPFAM" id="SSF48317">
    <property type="entry name" value="Acid phosphatase/Vanadium-dependent haloperoxidase"/>
    <property type="match status" value="1"/>
</dbReference>
<dbReference type="AlphaFoldDB" id="A0A316WD08"/>
<dbReference type="CDD" id="cd03394">
    <property type="entry name" value="PAP2_like_5"/>
    <property type="match status" value="1"/>
</dbReference>
<dbReference type="PANTHER" id="PTHR14969:SF13">
    <property type="entry name" value="AT30094P"/>
    <property type="match status" value="1"/>
</dbReference>
<sequence>MKKLALASGILLHLYCIKAQDTIQIKTQDTIQARSLKEDLALINSGYSIQEKSPFFKKEWVKKSVAPALLFAAAAATWGEKENIREVRNRYLPNFKVKYDDYLQYAPAAAVYGLKLAGVKGRNNLGRATLSYGTSLVIMAILVNSIKYTAKVERPDGSKNNSFPSGHAAMAFTNASFLHKEYGMVNPAYSIAGYGSAAITGLGRNLNNRHWVPDILAGAGIGIISTELGYFFIDKIYKNKGDNLSLLSRIQGNDYPSFLALKTGVALGTTNFLKESELDDKKQTGFEGGLEGAYFFSKKWGVGADITFSSFPIKSQRIDFDDGQDFGNHELKTQSMGFLAAGIGPYFSHEFSDKWQLTLKLTGGYAATASGKVFVKGDDIDAPNHELQIARYKPKPAFRWNTGAAMTYKFNPGLGLTFYTDYNQINSTIRYHFSDEIKESAELDEELNNMIAKERINYITLGLRLTAYF</sequence>
<feature type="domain" description="Phosphatidic acid phosphatase type 2/haloperoxidase" evidence="1">
    <location>
        <begin position="129"/>
        <end position="230"/>
    </location>
</feature>